<name>A0A562L5U9_9GAMM</name>
<dbReference type="PROSITE" id="PS51257">
    <property type="entry name" value="PROKAR_LIPOPROTEIN"/>
    <property type="match status" value="1"/>
</dbReference>
<protein>
    <submittedName>
        <fullName evidence="2">Uncharacterized protein DUF333</fullName>
    </submittedName>
</protein>
<evidence type="ECO:0000256" key="1">
    <source>
        <dbReference type="SAM" id="SignalP"/>
    </source>
</evidence>
<evidence type="ECO:0000313" key="2">
    <source>
        <dbReference type="EMBL" id="TWI02993.1"/>
    </source>
</evidence>
<dbReference type="Pfam" id="PF20101">
    <property type="entry name" value="DUF6491"/>
    <property type="match status" value="1"/>
</dbReference>
<accession>A0A562L5U9</accession>
<evidence type="ECO:0000313" key="3">
    <source>
        <dbReference type="Proteomes" id="UP000315167"/>
    </source>
</evidence>
<comment type="caution">
    <text evidence="2">The sequence shown here is derived from an EMBL/GenBank/DDBJ whole genome shotgun (WGS) entry which is preliminary data.</text>
</comment>
<proteinExistence type="predicted"/>
<dbReference type="Pfam" id="PF03891">
    <property type="entry name" value="DUF333"/>
    <property type="match status" value="1"/>
</dbReference>
<sequence>MKRSTTGLSLALPLVMAACTSTPGLSDSDKLALYREHAGDPVPSFRYVGNITGWTPLGDDALVVRTRPSEAWLLDLFGPCQDLDYAPAITITQRMGEVSARFDEVIVRGSGASPTRMPCRIREIRPLDVKAIRQAEQDLREAATTDRSATPEGGIGMANPAAVHCAKLGGTSIARTSADGGQAADCRLPDG</sequence>
<gene>
    <name evidence="2" type="ORF">IP90_02095</name>
</gene>
<dbReference type="InterPro" id="IPR045500">
    <property type="entry name" value="DUF6491"/>
</dbReference>
<dbReference type="Proteomes" id="UP000315167">
    <property type="component" value="Unassembled WGS sequence"/>
</dbReference>
<organism evidence="2 3">
    <name type="scientific">Luteimonas cucumeris</name>
    <dbReference type="NCBI Taxonomy" id="985012"/>
    <lineage>
        <taxon>Bacteria</taxon>
        <taxon>Pseudomonadati</taxon>
        <taxon>Pseudomonadota</taxon>
        <taxon>Gammaproteobacteria</taxon>
        <taxon>Lysobacterales</taxon>
        <taxon>Lysobacteraceae</taxon>
        <taxon>Luteimonas</taxon>
    </lineage>
</organism>
<dbReference type="InterPro" id="IPR005590">
    <property type="entry name" value="DUF333"/>
</dbReference>
<keyword evidence="1" id="KW-0732">Signal</keyword>
<dbReference type="EMBL" id="VLKN01000004">
    <property type="protein sequence ID" value="TWI02993.1"/>
    <property type="molecule type" value="Genomic_DNA"/>
</dbReference>
<reference evidence="2 3" key="1">
    <citation type="journal article" date="2015" name="Stand. Genomic Sci.">
        <title>Genomic Encyclopedia of Bacterial and Archaeal Type Strains, Phase III: the genomes of soil and plant-associated and newly described type strains.</title>
        <authorList>
            <person name="Whitman W.B."/>
            <person name="Woyke T."/>
            <person name="Klenk H.P."/>
            <person name="Zhou Y."/>
            <person name="Lilburn T.G."/>
            <person name="Beck B.J."/>
            <person name="De Vos P."/>
            <person name="Vandamme P."/>
            <person name="Eisen J.A."/>
            <person name="Garrity G."/>
            <person name="Hugenholtz P."/>
            <person name="Kyrpides N.C."/>
        </authorList>
    </citation>
    <scope>NUCLEOTIDE SEQUENCE [LARGE SCALE GENOMIC DNA]</scope>
    <source>
        <strain evidence="2 3">CGMCC 1.10821</strain>
    </source>
</reference>
<dbReference type="RefSeq" id="WP_199753451.1">
    <property type="nucleotide sequence ID" value="NZ_VLKN01000004.1"/>
</dbReference>
<feature type="signal peptide" evidence="1">
    <location>
        <begin position="1"/>
        <end position="17"/>
    </location>
</feature>
<keyword evidence="3" id="KW-1185">Reference proteome</keyword>
<feature type="chain" id="PRO_5022020525" evidence="1">
    <location>
        <begin position="18"/>
        <end position="191"/>
    </location>
</feature>
<dbReference type="AlphaFoldDB" id="A0A562L5U9"/>